<dbReference type="eggNOG" id="COG2226">
    <property type="taxonomic scope" value="Bacteria"/>
</dbReference>
<keyword evidence="3" id="KW-0808">Transferase</keyword>
<reference evidence="4" key="1">
    <citation type="submission" date="2011-07" db="EMBL/GenBank/DDBJ databases">
        <title>The complete genome of Cyclobacterium marinum DSM 745.</title>
        <authorList>
            <person name="Lucas S."/>
            <person name="Han J."/>
            <person name="Lapidus A."/>
            <person name="Bruce D."/>
            <person name="Goodwin L."/>
            <person name="Pitluck S."/>
            <person name="Peters L."/>
            <person name="Kyrpides N."/>
            <person name="Mavromatis K."/>
            <person name="Ivanova N."/>
            <person name="Ovchinnikova G."/>
            <person name="Chertkov O."/>
            <person name="Detter J.C."/>
            <person name="Tapia R."/>
            <person name="Han C."/>
            <person name="Land M."/>
            <person name="Hauser L."/>
            <person name="Markowitz V."/>
            <person name="Cheng J.-F."/>
            <person name="Hugenholtz P."/>
            <person name="Woyke T."/>
            <person name="Wu D."/>
            <person name="Tindall B."/>
            <person name="Schuetze A."/>
            <person name="Brambilla E."/>
            <person name="Klenk H.-P."/>
            <person name="Eisen J.A."/>
        </authorList>
    </citation>
    <scope>NUCLEOTIDE SEQUENCE [LARGE SCALE GENOMIC DNA]</scope>
    <source>
        <strain evidence="4">ATCC 25205 / DSM 745 / LMG 13164 / NCIMB 1802</strain>
    </source>
</reference>
<evidence type="ECO:0000259" key="1">
    <source>
        <dbReference type="Pfam" id="PF00535"/>
    </source>
</evidence>
<dbReference type="Pfam" id="PF08241">
    <property type="entry name" value="Methyltransf_11"/>
    <property type="match status" value="1"/>
</dbReference>
<accession>G0J0S2</accession>
<dbReference type="Gene3D" id="3.90.550.10">
    <property type="entry name" value="Spore Coat Polysaccharide Biosynthesis Protein SpsA, Chain A"/>
    <property type="match status" value="1"/>
</dbReference>
<dbReference type="GO" id="GO:0016758">
    <property type="term" value="F:hexosyltransferase activity"/>
    <property type="evidence" value="ECO:0007669"/>
    <property type="project" value="UniProtKB-ARBA"/>
</dbReference>
<dbReference type="Gene3D" id="3.40.50.150">
    <property type="entry name" value="Vaccinia Virus protein VP39"/>
    <property type="match status" value="1"/>
</dbReference>
<dbReference type="EMBL" id="CP002955">
    <property type="protein sequence ID" value="AEL24484.1"/>
    <property type="molecule type" value="Genomic_DNA"/>
</dbReference>
<dbReference type="OrthoDB" id="6307329at2"/>
<dbReference type="InterPro" id="IPR029063">
    <property type="entry name" value="SAM-dependent_MTases_sf"/>
</dbReference>
<dbReference type="STRING" id="880070.Cycma_0710"/>
<dbReference type="InterPro" id="IPR029044">
    <property type="entry name" value="Nucleotide-diphossugar_trans"/>
</dbReference>
<dbReference type="CDD" id="cd02440">
    <property type="entry name" value="AdoMet_MTases"/>
    <property type="match status" value="1"/>
</dbReference>
<dbReference type="eggNOG" id="COG1215">
    <property type="taxonomic scope" value="Bacteria"/>
</dbReference>
<sequence>MNSSLVTIIIPCFNHGKYLPDAIDSCLNQTYSEIEIIIVDDGSTDNTCEVTKSYPSVTYLYQKNQGLSSARNTGIKHSNGAFLVFLDADDLLLHDAIAYNIEYLKKETKLAFVSGAHQVSTIDNIKIKTINESVVFDHFQTLLRKNYIGMHATVMFRREAFDEVLYDTTLKACEDYDIYLKIAKKHPIAHHNKVLSVYRRHQENMSNNIPFMLSTVLKVLNRQKHNLSKKDDLLALQEGKQNFTKYYHKLLFDQYKNCTNPFEYILFLFDTNFIKIIYKRFKVKLMGRFKNYKFLKNIIPLKGKRILFNLGFHKGFLPPIKKVKSGDFDRLSPFSKNFGYDRGGPIDRYYIEKFLEEASDMIYGRILEIGDNDYTLRFGKEKVKTSEILHINESNPKATIIGDLSDAPQIEDNSFDCILLTQTLHLVYDYQAVIKTCHRILKPGGALLLTVPGITPIDYGEWGYTWYWSFTGQAMKKMMAEYFSKSHSKINTYGNVYAATAFLYGMGLPEIKKEMLDFHDPRMQVIVTVKAIKEK</sequence>
<gene>
    <name evidence="3" type="ordered locus">Cycma_0710</name>
</gene>
<dbReference type="PANTHER" id="PTHR22916:SF3">
    <property type="entry name" value="UDP-GLCNAC:BETAGAL BETA-1,3-N-ACETYLGLUCOSAMINYLTRANSFERASE-LIKE PROTEIN 1"/>
    <property type="match status" value="1"/>
</dbReference>
<dbReference type="RefSeq" id="WP_014018782.1">
    <property type="nucleotide sequence ID" value="NC_015914.1"/>
</dbReference>
<keyword evidence="4" id="KW-1185">Reference proteome</keyword>
<feature type="domain" description="Methyltransferase type 11" evidence="2">
    <location>
        <begin position="397"/>
        <end position="448"/>
    </location>
</feature>
<dbReference type="InterPro" id="IPR013216">
    <property type="entry name" value="Methyltransf_11"/>
</dbReference>
<feature type="domain" description="Glycosyltransferase 2-like" evidence="1">
    <location>
        <begin position="7"/>
        <end position="164"/>
    </location>
</feature>
<dbReference type="PANTHER" id="PTHR22916">
    <property type="entry name" value="GLYCOSYLTRANSFERASE"/>
    <property type="match status" value="1"/>
</dbReference>
<organism evidence="3 4">
    <name type="scientific">Cyclobacterium marinum (strain ATCC 25205 / DSM 745 / LMG 13164 / NCIMB 1802)</name>
    <name type="common">Flectobacillus marinus</name>
    <dbReference type="NCBI Taxonomy" id="880070"/>
    <lineage>
        <taxon>Bacteria</taxon>
        <taxon>Pseudomonadati</taxon>
        <taxon>Bacteroidota</taxon>
        <taxon>Cytophagia</taxon>
        <taxon>Cytophagales</taxon>
        <taxon>Cyclobacteriaceae</taxon>
        <taxon>Cyclobacterium</taxon>
    </lineage>
</organism>
<name>G0J0S2_CYCMS</name>
<proteinExistence type="predicted"/>
<dbReference type="AlphaFoldDB" id="G0J0S2"/>
<dbReference type="Pfam" id="PF00535">
    <property type="entry name" value="Glycos_transf_2"/>
    <property type="match status" value="1"/>
</dbReference>
<dbReference type="InterPro" id="IPR001173">
    <property type="entry name" value="Glyco_trans_2-like"/>
</dbReference>
<dbReference type="Proteomes" id="UP000001635">
    <property type="component" value="Chromosome"/>
</dbReference>
<dbReference type="KEGG" id="cmr:Cycma_0710"/>
<evidence type="ECO:0000313" key="4">
    <source>
        <dbReference type="Proteomes" id="UP000001635"/>
    </source>
</evidence>
<evidence type="ECO:0000313" key="3">
    <source>
        <dbReference type="EMBL" id="AEL24484.1"/>
    </source>
</evidence>
<evidence type="ECO:0000259" key="2">
    <source>
        <dbReference type="Pfam" id="PF08241"/>
    </source>
</evidence>
<dbReference type="GO" id="GO:0008757">
    <property type="term" value="F:S-adenosylmethionine-dependent methyltransferase activity"/>
    <property type="evidence" value="ECO:0007669"/>
    <property type="project" value="InterPro"/>
</dbReference>
<dbReference type="HOGENOM" id="CLU_497652_0_0_10"/>
<dbReference type="SUPFAM" id="SSF53335">
    <property type="entry name" value="S-adenosyl-L-methionine-dependent methyltransferases"/>
    <property type="match status" value="1"/>
</dbReference>
<protein>
    <submittedName>
        <fullName evidence="3">Glycosyl transferase family 2</fullName>
    </submittedName>
</protein>
<dbReference type="SUPFAM" id="SSF53448">
    <property type="entry name" value="Nucleotide-diphospho-sugar transferases"/>
    <property type="match status" value="1"/>
</dbReference>